<name>A0A8X6YRY5_9ARAC</name>
<keyword evidence="3" id="KW-1185">Reference proteome</keyword>
<reference evidence="2" key="1">
    <citation type="submission" date="2020-08" db="EMBL/GenBank/DDBJ databases">
        <title>Multicomponent nature underlies the extraordinary mechanical properties of spider dragline silk.</title>
        <authorList>
            <person name="Kono N."/>
            <person name="Nakamura H."/>
            <person name="Mori M."/>
            <person name="Yoshida Y."/>
            <person name="Ohtoshi R."/>
            <person name="Malay A.D."/>
            <person name="Moran D.A.P."/>
            <person name="Tomita M."/>
            <person name="Numata K."/>
            <person name="Arakawa K."/>
        </authorList>
    </citation>
    <scope>NUCLEOTIDE SEQUENCE</scope>
</reference>
<feature type="signal peptide" evidence="1">
    <location>
        <begin position="1"/>
        <end position="20"/>
    </location>
</feature>
<keyword evidence="1" id="KW-0732">Signal</keyword>
<sequence length="125" mass="13767">MVPIATLLLLLLHVTGPSLGFENLCPANEDLDPCYCVSDGKTIRVDCMQVTDAQEVHKALQSVKGIKRVFIDFLRARLDAVPSDLFQGLHISKLSFTNCKLKTLGDEGRSALEGLEDIIEVRGRN</sequence>
<keyword evidence="2" id="KW-0675">Receptor</keyword>
<evidence type="ECO:0000256" key="1">
    <source>
        <dbReference type="SAM" id="SignalP"/>
    </source>
</evidence>
<dbReference type="OrthoDB" id="2013775at2759"/>
<feature type="chain" id="PRO_5036479593" evidence="1">
    <location>
        <begin position="21"/>
        <end position="125"/>
    </location>
</feature>
<dbReference type="Proteomes" id="UP000886998">
    <property type="component" value="Unassembled WGS sequence"/>
</dbReference>
<dbReference type="AlphaFoldDB" id="A0A8X6YRY5"/>
<comment type="caution">
    <text evidence="2">The sequence shown here is derived from an EMBL/GenBank/DDBJ whole genome shotgun (WGS) entry which is preliminary data.</text>
</comment>
<protein>
    <submittedName>
        <fullName evidence="2">Reticulon-4 receptor</fullName>
    </submittedName>
</protein>
<proteinExistence type="predicted"/>
<dbReference type="EMBL" id="BMAV01022425">
    <property type="protein sequence ID" value="GFY77363.1"/>
    <property type="molecule type" value="Genomic_DNA"/>
</dbReference>
<gene>
    <name evidence="2" type="primary">X975_18785</name>
    <name evidence="2" type="ORF">TNIN_5371</name>
</gene>
<accession>A0A8X6YRY5</accession>
<evidence type="ECO:0000313" key="2">
    <source>
        <dbReference type="EMBL" id="GFY77363.1"/>
    </source>
</evidence>
<evidence type="ECO:0000313" key="3">
    <source>
        <dbReference type="Proteomes" id="UP000886998"/>
    </source>
</evidence>
<organism evidence="2 3">
    <name type="scientific">Trichonephila inaurata madagascariensis</name>
    <dbReference type="NCBI Taxonomy" id="2747483"/>
    <lineage>
        <taxon>Eukaryota</taxon>
        <taxon>Metazoa</taxon>
        <taxon>Ecdysozoa</taxon>
        <taxon>Arthropoda</taxon>
        <taxon>Chelicerata</taxon>
        <taxon>Arachnida</taxon>
        <taxon>Araneae</taxon>
        <taxon>Araneomorphae</taxon>
        <taxon>Entelegynae</taxon>
        <taxon>Araneoidea</taxon>
        <taxon>Nephilidae</taxon>
        <taxon>Trichonephila</taxon>
        <taxon>Trichonephila inaurata</taxon>
    </lineage>
</organism>